<evidence type="ECO:0008006" key="3">
    <source>
        <dbReference type="Google" id="ProtNLM"/>
    </source>
</evidence>
<dbReference type="RefSeq" id="WP_071637597.1">
    <property type="nucleotide sequence ID" value="NZ_MLFK01000009.1"/>
</dbReference>
<accession>A0A1J7CFS1</accession>
<evidence type="ECO:0000313" key="1">
    <source>
        <dbReference type="EMBL" id="OIV40396.1"/>
    </source>
</evidence>
<reference evidence="1 2" key="1">
    <citation type="submission" date="2016-10" db="EMBL/GenBank/DDBJ databases">
        <title>Draft Genome Sequence of Rhizobacteria Flavobacterium johnsoniae CI04.</title>
        <authorList>
            <person name="Bravo J.I."/>
            <person name="Lozano G.L."/>
            <person name="Handelsman J."/>
        </authorList>
    </citation>
    <scope>NUCLEOTIDE SEQUENCE [LARGE SCALE GENOMIC DNA]</scope>
    <source>
        <strain evidence="1 2">CI04</strain>
    </source>
</reference>
<proteinExistence type="predicted"/>
<dbReference type="Proteomes" id="UP000182826">
    <property type="component" value="Unassembled WGS sequence"/>
</dbReference>
<comment type="caution">
    <text evidence="1">The sequence shown here is derived from an EMBL/GenBank/DDBJ whole genome shotgun (WGS) entry which is preliminary data.</text>
</comment>
<dbReference type="OrthoDB" id="1328820at2"/>
<evidence type="ECO:0000313" key="2">
    <source>
        <dbReference type="Proteomes" id="UP000182826"/>
    </source>
</evidence>
<dbReference type="Gene3D" id="2.60.40.2340">
    <property type="match status" value="1"/>
</dbReference>
<dbReference type="EMBL" id="MLFK01000009">
    <property type="protein sequence ID" value="OIV40396.1"/>
    <property type="molecule type" value="Genomic_DNA"/>
</dbReference>
<dbReference type="AlphaFoldDB" id="A0A1J7CFS1"/>
<keyword evidence="2" id="KW-1185">Reference proteome</keyword>
<name>A0A1J7CFS1_FLAJO</name>
<organism evidence="1 2">
    <name type="scientific">Flavobacterium johnsoniae</name>
    <name type="common">Cytophaga johnsonae</name>
    <dbReference type="NCBI Taxonomy" id="986"/>
    <lineage>
        <taxon>Bacteria</taxon>
        <taxon>Pseudomonadati</taxon>
        <taxon>Bacteroidota</taxon>
        <taxon>Flavobacteriia</taxon>
        <taxon>Flavobacteriales</taxon>
        <taxon>Flavobacteriaceae</taxon>
        <taxon>Flavobacterium</taxon>
    </lineage>
</organism>
<gene>
    <name evidence="1" type="ORF">BKM63_16005</name>
</gene>
<sequence length="342" mass="37556">MNKKNNTNVFLIGILFLSVLFFSCDTEYIDKVNTIPGDVIKVPGYTQIESFTVKDTENNAVSAAITEENIIITWSVNTVLPQTVKPEIVLGTEAVISPASGAEIPFKDGAVYTVTSKAGTTKKYTLKIDFRQKEPRAWTVASGETFRKGTMQKLINIGTSGNTVTINNLWMSVENTRVYLVSAEDQKTEYTAEIAYLGSGAIGTPFIDYGIYYFLAENTPAGLYDLRIKNGAYILQNQSVENRFKVNVIEPDTFKAELVGSPVQKQQGETFEVRGGMMNTVTAVQMYNSTAATVIYPLEVVSATAYRIVLKVPAGTPAGTYNRVRFIRGTANTLTAYTVTVK</sequence>
<dbReference type="PROSITE" id="PS51257">
    <property type="entry name" value="PROKAR_LIPOPROTEIN"/>
    <property type="match status" value="1"/>
</dbReference>
<protein>
    <recommendedName>
        <fullName evidence="3">DUF5018 domain-containing protein</fullName>
    </recommendedName>
</protein>